<feature type="domain" description="HTH marR-type" evidence="4">
    <location>
        <begin position="43"/>
        <end position="180"/>
    </location>
</feature>
<reference evidence="5 6" key="1">
    <citation type="submission" date="2019-09" db="EMBL/GenBank/DDBJ databases">
        <title>YIM 132180 draft genome.</title>
        <authorList>
            <person name="Zhang K."/>
        </authorList>
    </citation>
    <scope>NUCLEOTIDE SEQUENCE [LARGE SCALE GENOMIC DNA]</scope>
    <source>
        <strain evidence="5 6">YIM 132180</strain>
    </source>
</reference>
<sequence>MNLWVRRSCQHDCLSATCAKSRDRPTMTGTTTDAVGSPERFADLSLLPHLLSVSRSVRQLLAMRLVDLDVAVGQDQFLLSFEDDGQVSVAEIAIRLSVRASTVSKMTDRLAAKGWVVRSADNEDARRVLVHLTDEGRAARDAVLRVEAEVEAEILAALAEKTATVSALAELDAVVAKRLRRLR</sequence>
<dbReference type="PANTHER" id="PTHR42756:SF1">
    <property type="entry name" value="TRANSCRIPTIONAL REPRESSOR OF EMRAB OPERON"/>
    <property type="match status" value="1"/>
</dbReference>
<evidence type="ECO:0000256" key="3">
    <source>
        <dbReference type="ARBA" id="ARBA00023163"/>
    </source>
</evidence>
<protein>
    <submittedName>
        <fullName evidence="5">MarR family transcriptional regulator</fullName>
    </submittedName>
</protein>
<comment type="caution">
    <text evidence="5">The sequence shown here is derived from an EMBL/GenBank/DDBJ whole genome shotgun (WGS) entry which is preliminary data.</text>
</comment>
<dbReference type="Pfam" id="PF01047">
    <property type="entry name" value="MarR"/>
    <property type="match status" value="1"/>
</dbReference>
<keyword evidence="6" id="KW-1185">Reference proteome</keyword>
<dbReference type="PRINTS" id="PR00598">
    <property type="entry name" value="HTHMARR"/>
</dbReference>
<keyword evidence="1" id="KW-0805">Transcription regulation</keyword>
<dbReference type="AlphaFoldDB" id="A0A7V7PKE6"/>
<dbReference type="PANTHER" id="PTHR42756">
    <property type="entry name" value="TRANSCRIPTIONAL REGULATOR, MARR"/>
    <property type="match status" value="1"/>
</dbReference>
<dbReference type="GO" id="GO:0003677">
    <property type="term" value="F:DNA binding"/>
    <property type="evidence" value="ECO:0007669"/>
    <property type="project" value="UniProtKB-KW"/>
</dbReference>
<dbReference type="InterPro" id="IPR036390">
    <property type="entry name" value="WH_DNA-bd_sf"/>
</dbReference>
<dbReference type="PROSITE" id="PS50995">
    <property type="entry name" value="HTH_MARR_2"/>
    <property type="match status" value="1"/>
</dbReference>
<dbReference type="GO" id="GO:0003700">
    <property type="term" value="F:DNA-binding transcription factor activity"/>
    <property type="evidence" value="ECO:0007669"/>
    <property type="project" value="InterPro"/>
</dbReference>
<evidence type="ECO:0000256" key="2">
    <source>
        <dbReference type="ARBA" id="ARBA00023125"/>
    </source>
</evidence>
<gene>
    <name evidence="5" type="ORF">F6X38_21535</name>
</gene>
<keyword evidence="2" id="KW-0238">DNA-binding</keyword>
<dbReference type="SUPFAM" id="SSF46785">
    <property type="entry name" value="Winged helix' DNA-binding domain"/>
    <property type="match status" value="1"/>
</dbReference>
<keyword evidence="3" id="KW-0804">Transcription</keyword>
<dbReference type="Gene3D" id="1.10.10.10">
    <property type="entry name" value="Winged helix-like DNA-binding domain superfamily/Winged helix DNA-binding domain"/>
    <property type="match status" value="1"/>
</dbReference>
<evidence type="ECO:0000313" key="5">
    <source>
        <dbReference type="EMBL" id="KAB0676291.1"/>
    </source>
</evidence>
<organism evidence="5 6">
    <name type="scientific">Plantimonas leprariae</name>
    <dbReference type="NCBI Taxonomy" id="2615207"/>
    <lineage>
        <taxon>Bacteria</taxon>
        <taxon>Pseudomonadati</taxon>
        <taxon>Pseudomonadota</taxon>
        <taxon>Alphaproteobacteria</taxon>
        <taxon>Hyphomicrobiales</taxon>
        <taxon>Aurantimonadaceae</taxon>
        <taxon>Plantimonas</taxon>
    </lineage>
</organism>
<dbReference type="EMBL" id="VZDO01000024">
    <property type="protein sequence ID" value="KAB0676291.1"/>
    <property type="molecule type" value="Genomic_DNA"/>
</dbReference>
<name>A0A7V7PKE6_9HYPH</name>
<evidence type="ECO:0000256" key="1">
    <source>
        <dbReference type="ARBA" id="ARBA00023015"/>
    </source>
</evidence>
<dbReference type="Proteomes" id="UP000432089">
    <property type="component" value="Unassembled WGS sequence"/>
</dbReference>
<proteinExistence type="predicted"/>
<dbReference type="SMART" id="SM00347">
    <property type="entry name" value="HTH_MARR"/>
    <property type="match status" value="1"/>
</dbReference>
<dbReference type="InterPro" id="IPR036388">
    <property type="entry name" value="WH-like_DNA-bd_sf"/>
</dbReference>
<accession>A0A7V7PKE6</accession>
<dbReference type="InterPro" id="IPR000835">
    <property type="entry name" value="HTH_MarR-typ"/>
</dbReference>
<evidence type="ECO:0000259" key="4">
    <source>
        <dbReference type="PROSITE" id="PS50995"/>
    </source>
</evidence>
<evidence type="ECO:0000313" key="6">
    <source>
        <dbReference type="Proteomes" id="UP000432089"/>
    </source>
</evidence>